<evidence type="ECO:0000313" key="3">
    <source>
        <dbReference type="Proteomes" id="UP001303473"/>
    </source>
</evidence>
<dbReference type="PANTHER" id="PTHR43861:SF1">
    <property type="entry name" value="TRANS-ACONITATE 2-METHYLTRANSFERASE"/>
    <property type="match status" value="1"/>
</dbReference>
<dbReference type="AlphaFoldDB" id="A0AAN6RYX8"/>
<keyword evidence="2" id="KW-0489">Methyltransferase</keyword>
<accession>A0AAN6RYX8</accession>
<gene>
    <name evidence="2" type="ORF">QBC46DRAFT_359149</name>
</gene>
<dbReference type="Gene3D" id="3.40.50.150">
    <property type="entry name" value="Vaccinia Virus protein VP39"/>
    <property type="match status" value="1"/>
</dbReference>
<dbReference type="Proteomes" id="UP001303473">
    <property type="component" value="Unassembled WGS sequence"/>
</dbReference>
<dbReference type="CDD" id="cd02440">
    <property type="entry name" value="AdoMet_MTases"/>
    <property type="match status" value="1"/>
</dbReference>
<dbReference type="Pfam" id="PF13847">
    <property type="entry name" value="Methyltransf_31"/>
    <property type="match status" value="1"/>
</dbReference>
<protein>
    <submittedName>
        <fullName evidence="2">Methyltransferase type 11</fullName>
    </submittedName>
</protein>
<keyword evidence="2" id="KW-0808">Transferase</keyword>
<organism evidence="2 3">
    <name type="scientific">Diplogelasinospora grovesii</name>
    <dbReference type="NCBI Taxonomy" id="303347"/>
    <lineage>
        <taxon>Eukaryota</taxon>
        <taxon>Fungi</taxon>
        <taxon>Dikarya</taxon>
        <taxon>Ascomycota</taxon>
        <taxon>Pezizomycotina</taxon>
        <taxon>Sordariomycetes</taxon>
        <taxon>Sordariomycetidae</taxon>
        <taxon>Sordariales</taxon>
        <taxon>Diplogelasinosporaceae</taxon>
        <taxon>Diplogelasinospora</taxon>
    </lineage>
</organism>
<dbReference type="PANTHER" id="PTHR43861">
    <property type="entry name" value="TRANS-ACONITATE 2-METHYLTRANSFERASE-RELATED"/>
    <property type="match status" value="1"/>
</dbReference>
<dbReference type="InterPro" id="IPR025714">
    <property type="entry name" value="Methyltranfer_dom"/>
</dbReference>
<dbReference type="SUPFAM" id="SSF53335">
    <property type="entry name" value="S-adenosyl-L-methionine-dependent methyltransferases"/>
    <property type="match status" value="1"/>
</dbReference>
<sequence>MSQYDSIGSKYNIFKTLPASVLETFNLHCTLHPFLSGARVLDLACGTGYYSQKLLEWGASCVLGVDISQEMISIASSPTPHLTTKPGRVTFRVGNALTLGKLPDHQPFDIVLDVWLLNYSDSCTQLTQMFRTISANLSPRGIFIGITPHPVSRDNFDAWAERINLQEKENPAKWGLGVRYYEKLASGEGYKTRVYTQPQPQTDNDSRPVEFYNYHLCKEVYKRAAREGGLHGELEWREVKLPPEALAIQGEEYWTEYFTEGLHMGVLVVHK</sequence>
<dbReference type="EMBL" id="MU854010">
    <property type="protein sequence ID" value="KAK3934264.1"/>
    <property type="molecule type" value="Genomic_DNA"/>
</dbReference>
<dbReference type="InterPro" id="IPR029063">
    <property type="entry name" value="SAM-dependent_MTases_sf"/>
</dbReference>
<evidence type="ECO:0000259" key="1">
    <source>
        <dbReference type="Pfam" id="PF13847"/>
    </source>
</evidence>
<reference evidence="3" key="1">
    <citation type="journal article" date="2023" name="Mol. Phylogenet. Evol.">
        <title>Genome-scale phylogeny and comparative genomics of the fungal order Sordariales.</title>
        <authorList>
            <person name="Hensen N."/>
            <person name="Bonometti L."/>
            <person name="Westerberg I."/>
            <person name="Brannstrom I.O."/>
            <person name="Guillou S."/>
            <person name="Cros-Aarteil S."/>
            <person name="Calhoun S."/>
            <person name="Haridas S."/>
            <person name="Kuo A."/>
            <person name="Mondo S."/>
            <person name="Pangilinan J."/>
            <person name="Riley R."/>
            <person name="LaButti K."/>
            <person name="Andreopoulos B."/>
            <person name="Lipzen A."/>
            <person name="Chen C."/>
            <person name="Yan M."/>
            <person name="Daum C."/>
            <person name="Ng V."/>
            <person name="Clum A."/>
            <person name="Steindorff A."/>
            <person name="Ohm R.A."/>
            <person name="Martin F."/>
            <person name="Silar P."/>
            <person name="Natvig D.O."/>
            <person name="Lalanne C."/>
            <person name="Gautier V."/>
            <person name="Ament-Velasquez S.L."/>
            <person name="Kruys A."/>
            <person name="Hutchinson M.I."/>
            <person name="Powell A.J."/>
            <person name="Barry K."/>
            <person name="Miller A.N."/>
            <person name="Grigoriev I.V."/>
            <person name="Debuchy R."/>
            <person name="Gladieux P."/>
            <person name="Hiltunen Thoren M."/>
            <person name="Johannesson H."/>
        </authorList>
    </citation>
    <scope>NUCLEOTIDE SEQUENCE [LARGE SCALE GENOMIC DNA]</scope>
    <source>
        <strain evidence="3">CBS 340.73</strain>
    </source>
</reference>
<evidence type="ECO:0000313" key="2">
    <source>
        <dbReference type="EMBL" id="KAK3934264.1"/>
    </source>
</evidence>
<name>A0AAN6RYX8_9PEZI</name>
<comment type="caution">
    <text evidence="2">The sequence shown here is derived from an EMBL/GenBank/DDBJ whole genome shotgun (WGS) entry which is preliminary data.</text>
</comment>
<dbReference type="GO" id="GO:0032259">
    <property type="term" value="P:methylation"/>
    <property type="evidence" value="ECO:0007669"/>
    <property type="project" value="UniProtKB-KW"/>
</dbReference>
<keyword evidence="3" id="KW-1185">Reference proteome</keyword>
<feature type="domain" description="Methyltransferase" evidence="1">
    <location>
        <begin position="36"/>
        <end position="168"/>
    </location>
</feature>
<dbReference type="GO" id="GO:0008168">
    <property type="term" value="F:methyltransferase activity"/>
    <property type="evidence" value="ECO:0007669"/>
    <property type="project" value="UniProtKB-KW"/>
</dbReference>
<proteinExistence type="predicted"/>